<reference evidence="2" key="1">
    <citation type="submission" date="2022-12" db="EMBL/GenBank/DDBJ databases">
        <authorList>
            <person name="Webb A."/>
        </authorList>
    </citation>
    <scope>NUCLEOTIDE SEQUENCE</scope>
    <source>
        <strain evidence="2">Hp1</strain>
    </source>
</reference>
<comment type="caution">
    <text evidence="2">The sequence shown here is derived from an EMBL/GenBank/DDBJ whole genome shotgun (WGS) entry which is preliminary data.</text>
</comment>
<accession>A0AAV0TNI1</accession>
<feature type="compositionally biased region" description="Polar residues" evidence="1">
    <location>
        <begin position="112"/>
        <end position="121"/>
    </location>
</feature>
<feature type="compositionally biased region" description="Basic and acidic residues" evidence="1">
    <location>
        <begin position="38"/>
        <end position="64"/>
    </location>
</feature>
<proteinExistence type="predicted"/>
<keyword evidence="3" id="KW-1185">Reference proteome</keyword>
<name>A0AAV0TNI1_HYABA</name>
<evidence type="ECO:0000313" key="3">
    <source>
        <dbReference type="Proteomes" id="UP001162031"/>
    </source>
</evidence>
<evidence type="ECO:0000256" key="1">
    <source>
        <dbReference type="SAM" id="MobiDB-lite"/>
    </source>
</evidence>
<protein>
    <recommendedName>
        <fullName evidence="4">RxLR effector candidate protein</fullName>
    </recommendedName>
</protein>
<evidence type="ECO:0000313" key="2">
    <source>
        <dbReference type="EMBL" id="CAI5724811.1"/>
    </source>
</evidence>
<dbReference type="Proteomes" id="UP001162031">
    <property type="component" value="Unassembled WGS sequence"/>
</dbReference>
<sequence>MTNPPPDKGREESGDDPGQPALPLASLTTQVPPGSPQPDRERKVAAPDTHHDDATLDMDGDRTLPSHPSDVLSAGPGLTPCASRKGATAVTPSGAEGASRADRLDPGEHSSSENVGVTSDRSGAPLVDDESDLHAALVDEMKAHPGEGTLDSWLHSI</sequence>
<feature type="region of interest" description="Disordered" evidence="1">
    <location>
        <begin position="1"/>
        <end position="133"/>
    </location>
</feature>
<dbReference type="EMBL" id="CANTFL010000565">
    <property type="protein sequence ID" value="CAI5724811.1"/>
    <property type="molecule type" value="Genomic_DNA"/>
</dbReference>
<dbReference type="AlphaFoldDB" id="A0AAV0TNI1"/>
<feature type="compositionally biased region" description="Basic and acidic residues" evidence="1">
    <location>
        <begin position="99"/>
        <end position="111"/>
    </location>
</feature>
<organism evidence="2 3">
    <name type="scientific">Hyaloperonospora brassicae</name>
    <name type="common">Brassica downy mildew</name>
    <name type="synonym">Peronospora brassicae</name>
    <dbReference type="NCBI Taxonomy" id="162125"/>
    <lineage>
        <taxon>Eukaryota</taxon>
        <taxon>Sar</taxon>
        <taxon>Stramenopiles</taxon>
        <taxon>Oomycota</taxon>
        <taxon>Peronosporomycetes</taxon>
        <taxon>Peronosporales</taxon>
        <taxon>Peronosporaceae</taxon>
        <taxon>Hyaloperonospora</taxon>
    </lineage>
</organism>
<gene>
    <name evidence="2" type="ORF">HBR001_LOCUS3451</name>
</gene>
<evidence type="ECO:0008006" key="4">
    <source>
        <dbReference type="Google" id="ProtNLM"/>
    </source>
</evidence>